<feature type="compositionally biased region" description="Polar residues" evidence="1">
    <location>
        <begin position="129"/>
        <end position="143"/>
    </location>
</feature>
<dbReference type="InterPro" id="IPR013860">
    <property type="entry name" value="AreA_GATA"/>
</dbReference>
<dbReference type="PANTHER" id="PTHR28051">
    <property type="entry name" value="PROTEIN MTL1-RELATED"/>
    <property type="match status" value="1"/>
</dbReference>
<sequence length="960" mass="106896">MSKNLSGYFKNNEDANDDMGPSVSMAIEADDQEQFQKSTFNLKRTRSIGLFSDYLDTNTPLHTTSKTIAKPEVTRDDSMDSDLEYDNGSSESYDSYDEDMSSEDEDDDLQAGEQLQLHRTQDHAGTADWSATPSKTPGQSASVSPPPADNDTILIPQDDNDLVMEPNTHVDYLSHNWNESEVLNSWKYIILKKKRKDDVIDSVSSARLENASWRTWAKARNHLETVSPEIVNWSKDSDVTWLYGPVVTDSKSNEEYDEYSKDAASLHNLTAEMGYGSDDETSKRLATKMTKKQLKPILKKRSVTEIIEENTQWKLNEVRKHLNEMKNSIVLLDSYNSSEAFNDYNYLANKLNAQYYSNNNKKVENNPNNNPNNNNNNNPDQNHSVLNSTASSSSHSTLSVKENEDKSISVNKNDNNDYNYDNKIHDSGNNSYSTLKNNTGQLTDKGPKNFKSNSTSTLTTFMINTNDSFDHNTLDYNTNTTTTTMDTNDLKKKNLLMPALASILTTSVSKQNKPQAVRHIHFSDRVEQCISLGYSQRDVMSMYSSNDTSSDEDESGRLQDYNHRDYLSQENNDMYNSDNSSNSEYLQSNSSGNEDDNEDGGLFINARFSRRLSTSVNSTVTDNSSLISSSTSRNRLKPIIKLLPATTLNYGSDEESDNSDYDYNYGNAVSHNVNTYRGYDYMYDYNSVYTGDTSNFLPIDHSEVVDIPEGIDLQTSIADDSSNYNQGMISPTIEAHPILNLGFNGSAELSSSNRGGFMCGPSDSEFSNSDNEQQFIENSQNQSSEDDTYTDYHANDTGIKRYASVGKGGSSTSLKDLSRNGSNVSLSGATHSFITGKVLTPHLEQSNISEKPIKLVQSAPPFHRQASKNNFIFDSDSSDNEADVEDIQMVDVPSVEGNSTNWNDVQPSSAIPIPSTLKANFGIDSKSPSPAQVEPSTVAINGSFSLRNNSIKSVISETDL</sequence>
<dbReference type="GeneID" id="11532023"/>
<dbReference type="Pfam" id="PF08550">
    <property type="entry name" value="GATA_AreA"/>
    <property type="match status" value="1"/>
</dbReference>
<dbReference type="KEGG" id="tpf:TPHA_0M00980"/>
<feature type="compositionally biased region" description="Polar residues" evidence="1">
    <location>
        <begin position="427"/>
        <end position="442"/>
    </location>
</feature>
<dbReference type="AlphaFoldDB" id="G8C0F7"/>
<keyword evidence="4" id="KW-1185">Reference proteome</keyword>
<evidence type="ECO:0000259" key="2">
    <source>
        <dbReference type="Pfam" id="PF08550"/>
    </source>
</evidence>
<dbReference type="PANTHER" id="PTHR28051:SF1">
    <property type="entry name" value="PROTEIN MTL1-RELATED"/>
    <property type="match status" value="1"/>
</dbReference>
<feature type="compositionally biased region" description="Polar residues" evidence="1">
    <location>
        <begin position="764"/>
        <end position="783"/>
    </location>
</feature>
<dbReference type="GO" id="GO:0006986">
    <property type="term" value="P:response to unfolded protein"/>
    <property type="evidence" value="ECO:0007669"/>
    <property type="project" value="EnsemblFungi"/>
</dbReference>
<dbReference type="InterPro" id="IPR052292">
    <property type="entry name" value="Glucose_repression_reg"/>
</dbReference>
<feature type="region of interest" description="Disordered" evidence="1">
    <location>
        <begin position="359"/>
        <end position="446"/>
    </location>
</feature>
<feature type="domain" description="Nitrogen regulatory protein areA GATA-like" evidence="2">
    <location>
        <begin position="185"/>
        <end position="218"/>
    </location>
</feature>
<evidence type="ECO:0000256" key="1">
    <source>
        <dbReference type="SAM" id="MobiDB-lite"/>
    </source>
</evidence>
<reference evidence="3 4" key="1">
    <citation type="journal article" date="2011" name="Proc. Natl. Acad. Sci. U.S.A.">
        <title>Evolutionary erosion of yeast sex chromosomes by mating-type switching accidents.</title>
        <authorList>
            <person name="Gordon J.L."/>
            <person name="Armisen D."/>
            <person name="Proux-Wera E."/>
            <person name="Oheigeartaigh S.S."/>
            <person name="Byrne K.P."/>
            <person name="Wolfe K.H."/>
        </authorList>
    </citation>
    <scope>NUCLEOTIDE SEQUENCE [LARGE SCALE GENOMIC DNA]</scope>
    <source>
        <strain evidence="4">ATCC 24235 / CBS 4417 / NBRC 1672 / NRRL Y-8282 / UCD 70-5</strain>
    </source>
</reference>
<dbReference type="GO" id="GO:0000164">
    <property type="term" value="C:protein phosphatase type 1 complex"/>
    <property type="evidence" value="ECO:0007669"/>
    <property type="project" value="EnsemblFungi"/>
</dbReference>
<feature type="compositionally biased region" description="Low complexity" evidence="1">
    <location>
        <begin position="570"/>
        <end position="591"/>
    </location>
</feature>
<name>G8C0F7_TETPH</name>
<feature type="region of interest" description="Disordered" evidence="1">
    <location>
        <begin position="1"/>
        <end position="22"/>
    </location>
</feature>
<feature type="compositionally biased region" description="Polar residues" evidence="1">
    <location>
        <begin position="55"/>
        <end position="67"/>
    </location>
</feature>
<gene>
    <name evidence="3" type="primary">TPHA0M00980</name>
    <name evidence="3" type="ordered locus">TPHA_0M00980</name>
</gene>
<feature type="compositionally biased region" description="Acidic residues" evidence="1">
    <location>
        <begin position="94"/>
        <end position="110"/>
    </location>
</feature>
<dbReference type="eggNOG" id="ENOG502QSII">
    <property type="taxonomic scope" value="Eukaryota"/>
</dbReference>
<dbReference type="GO" id="GO:0042149">
    <property type="term" value="P:cellular response to glucose starvation"/>
    <property type="evidence" value="ECO:0007669"/>
    <property type="project" value="EnsemblFungi"/>
</dbReference>
<protein>
    <recommendedName>
        <fullName evidence="2">Nitrogen regulatory protein areA GATA-like domain-containing protein</fullName>
    </recommendedName>
</protein>
<dbReference type="OrthoDB" id="5563539at2759"/>
<feature type="region of interest" description="Disordered" evidence="1">
    <location>
        <begin position="757"/>
        <end position="793"/>
    </location>
</feature>
<evidence type="ECO:0000313" key="3">
    <source>
        <dbReference type="EMBL" id="CCE65672.1"/>
    </source>
</evidence>
<accession>G8C0F7</accession>
<feature type="region of interest" description="Disordered" evidence="1">
    <location>
        <begin position="569"/>
        <end position="601"/>
    </location>
</feature>
<dbReference type="EMBL" id="HE612868">
    <property type="protein sequence ID" value="CCE65672.1"/>
    <property type="molecule type" value="Genomic_DNA"/>
</dbReference>
<feature type="compositionally biased region" description="Low complexity" evidence="1">
    <location>
        <begin position="365"/>
        <end position="400"/>
    </location>
</feature>
<organism evidence="3 4">
    <name type="scientific">Tetrapisispora phaffii (strain ATCC 24235 / CBS 4417 / NBRC 1672 / NRRL Y-8282 / UCD 70-5)</name>
    <name type="common">Yeast</name>
    <name type="synonym">Fabospora phaffii</name>
    <dbReference type="NCBI Taxonomy" id="1071381"/>
    <lineage>
        <taxon>Eukaryota</taxon>
        <taxon>Fungi</taxon>
        <taxon>Dikarya</taxon>
        <taxon>Ascomycota</taxon>
        <taxon>Saccharomycotina</taxon>
        <taxon>Saccharomycetes</taxon>
        <taxon>Saccharomycetales</taxon>
        <taxon>Saccharomycetaceae</taxon>
        <taxon>Tetrapisispora</taxon>
    </lineage>
</organism>
<dbReference type="GO" id="GO:0005773">
    <property type="term" value="C:vacuole"/>
    <property type="evidence" value="ECO:0007669"/>
    <property type="project" value="GOC"/>
</dbReference>
<feature type="region of interest" description="Disordered" evidence="1">
    <location>
        <begin position="54"/>
        <end position="151"/>
    </location>
</feature>
<dbReference type="STRING" id="1071381.G8C0F7"/>
<dbReference type="GO" id="GO:0007039">
    <property type="term" value="P:protein catabolic process in the vacuole"/>
    <property type="evidence" value="ECO:0007669"/>
    <property type="project" value="EnsemblFungi"/>
</dbReference>
<evidence type="ECO:0000313" key="4">
    <source>
        <dbReference type="Proteomes" id="UP000005666"/>
    </source>
</evidence>
<proteinExistence type="predicted"/>
<dbReference type="Proteomes" id="UP000005666">
    <property type="component" value="Chromosome 13"/>
</dbReference>
<dbReference type="RefSeq" id="XP_003688106.1">
    <property type="nucleotide sequence ID" value="XM_003688058.1"/>
</dbReference>
<dbReference type="OMA" id="WKYIILK"/>
<dbReference type="HOGENOM" id="CLU_012586_0_0_1"/>